<keyword evidence="9" id="KW-0439">Lignin degradation</keyword>
<feature type="compositionally biased region" description="Low complexity" evidence="10">
    <location>
        <begin position="26"/>
        <end position="50"/>
    </location>
</feature>
<evidence type="ECO:0000256" key="2">
    <source>
        <dbReference type="ARBA" id="ARBA00001935"/>
    </source>
</evidence>
<evidence type="ECO:0000256" key="3">
    <source>
        <dbReference type="ARBA" id="ARBA00010609"/>
    </source>
</evidence>
<feature type="compositionally biased region" description="Polar residues" evidence="10">
    <location>
        <begin position="360"/>
        <end position="386"/>
    </location>
</feature>
<dbReference type="InterPro" id="IPR033138">
    <property type="entry name" value="Cu_oxidase_CS"/>
</dbReference>
<dbReference type="PANTHER" id="PTHR11709">
    <property type="entry name" value="MULTI-COPPER OXIDASE"/>
    <property type="match status" value="1"/>
</dbReference>
<dbReference type="InterPro" id="IPR008972">
    <property type="entry name" value="Cupredoxin"/>
</dbReference>
<dbReference type="CDD" id="cd13901">
    <property type="entry name" value="CuRO_3_MaLCC_like"/>
    <property type="match status" value="1"/>
</dbReference>
<comment type="cofactor">
    <cofactor evidence="2">
        <name>Cu cation</name>
        <dbReference type="ChEBI" id="CHEBI:23378"/>
    </cofactor>
</comment>
<feature type="chain" id="PRO_5045680018" description="laccase" evidence="11">
    <location>
        <begin position="19"/>
        <end position="1036"/>
    </location>
</feature>
<keyword evidence="16" id="KW-1185">Reference proteome</keyword>
<dbReference type="CDD" id="cd13854">
    <property type="entry name" value="CuRO_1_MaLCC_like"/>
    <property type="match status" value="1"/>
</dbReference>
<evidence type="ECO:0000256" key="10">
    <source>
        <dbReference type="SAM" id="MobiDB-lite"/>
    </source>
</evidence>
<feature type="region of interest" description="Disordered" evidence="10">
    <location>
        <begin position="161"/>
        <end position="386"/>
    </location>
</feature>
<keyword evidence="6" id="KW-0560">Oxidoreductase</keyword>
<evidence type="ECO:0000313" key="15">
    <source>
        <dbReference type="EMBL" id="KAK5946017.1"/>
    </source>
</evidence>
<dbReference type="SUPFAM" id="SSF49503">
    <property type="entry name" value="Cupredoxins"/>
    <property type="match status" value="3"/>
</dbReference>
<evidence type="ECO:0000259" key="14">
    <source>
        <dbReference type="Pfam" id="PF07732"/>
    </source>
</evidence>
<dbReference type="InterPro" id="IPR011706">
    <property type="entry name" value="Cu-oxidase_C"/>
</dbReference>
<dbReference type="EMBL" id="JAVHJV010000001">
    <property type="protein sequence ID" value="KAK5946017.1"/>
    <property type="molecule type" value="Genomic_DNA"/>
</dbReference>
<keyword evidence="7" id="KW-0186">Copper</keyword>
<keyword evidence="8" id="KW-0325">Glycoprotein</keyword>
<dbReference type="Pfam" id="PF07731">
    <property type="entry name" value="Cu-oxidase_2"/>
    <property type="match status" value="1"/>
</dbReference>
<dbReference type="EC" id="1.10.3.2" evidence="4"/>
<accession>A0ABR0RZG9</accession>
<dbReference type="InterPro" id="IPR045087">
    <property type="entry name" value="Cu-oxidase_fam"/>
</dbReference>
<dbReference type="PANTHER" id="PTHR11709:SF87">
    <property type="entry name" value="LACCASE"/>
    <property type="match status" value="1"/>
</dbReference>
<dbReference type="PROSITE" id="PS00079">
    <property type="entry name" value="MULTICOPPER_OXIDASE1"/>
    <property type="match status" value="1"/>
</dbReference>
<evidence type="ECO:0000259" key="12">
    <source>
        <dbReference type="Pfam" id="PF00394"/>
    </source>
</evidence>
<evidence type="ECO:0000256" key="4">
    <source>
        <dbReference type="ARBA" id="ARBA00012297"/>
    </source>
</evidence>
<feature type="compositionally biased region" description="Low complexity" evidence="10">
    <location>
        <begin position="208"/>
        <end position="222"/>
    </location>
</feature>
<feature type="domain" description="Plastocyanin-like" evidence="13">
    <location>
        <begin position="827"/>
        <end position="942"/>
    </location>
</feature>
<comment type="similarity">
    <text evidence="3">Belongs to the multicopper oxidase family.</text>
</comment>
<reference evidence="15 16" key="1">
    <citation type="journal article" date="2023" name="Res Sq">
        <title>Genomic and morphological characterization of Knufia obscura isolated from the Mars 2020 spacecraft assembly facility.</title>
        <authorList>
            <person name="Chander A.M."/>
            <person name="Teixeira M.M."/>
            <person name="Singh N.K."/>
            <person name="Williams M.P."/>
            <person name="Parker C.W."/>
            <person name="Leo P."/>
            <person name="Stajich J.E."/>
            <person name="Torok T."/>
            <person name="Tighe S."/>
            <person name="Mason C.E."/>
            <person name="Venkateswaran K."/>
        </authorList>
    </citation>
    <scope>NUCLEOTIDE SEQUENCE [LARGE SCALE GENOMIC DNA]</scope>
    <source>
        <strain evidence="15 16">CCFEE 5817</strain>
    </source>
</reference>
<evidence type="ECO:0000256" key="5">
    <source>
        <dbReference type="ARBA" id="ARBA00022723"/>
    </source>
</evidence>
<feature type="domain" description="Plastocyanin-like" evidence="14">
    <location>
        <begin position="454"/>
        <end position="567"/>
    </location>
</feature>
<comment type="catalytic activity">
    <reaction evidence="1">
        <text>4 hydroquinone + O2 = 4 benzosemiquinone + 2 H2O</text>
        <dbReference type="Rhea" id="RHEA:11276"/>
        <dbReference type="ChEBI" id="CHEBI:15377"/>
        <dbReference type="ChEBI" id="CHEBI:15379"/>
        <dbReference type="ChEBI" id="CHEBI:17594"/>
        <dbReference type="ChEBI" id="CHEBI:17977"/>
        <dbReference type="EC" id="1.10.3.2"/>
    </reaction>
</comment>
<dbReference type="InterPro" id="IPR002355">
    <property type="entry name" value="Cu_oxidase_Cu_BS"/>
</dbReference>
<gene>
    <name evidence="15" type="ORF">PMZ80_000156</name>
</gene>
<keyword evidence="11" id="KW-0732">Signal</keyword>
<evidence type="ECO:0000256" key="11">
    <source>
        <dbReference type="SAM" id="SignalP"/>
    </source>
</evidence>
<evidence type="ECO:0000313" key="16">
    <source>
        <dbReference type="Proteomes" id="UP001334248"/>
    </source>
</evidence>
<dbReference type="PROSITE" id="PS00080">
    <property type="entry name" value="MULTICOPPER_OXIDASE2"/>
    <property type="match status" value="1"/>
</dbReference>
<dbReference type="Proteomes" id="UP001334248">
    <property type="component" value="Unassembled WGS sequence"/>
</dbReference>
<evidence type="ECO:0000256" key="1">
    <source>
        <dbReference type="ARBA" id="ARBA00000349"/>
    </source>
</evidence>
<feature type="signal peptide" evidence="11">
    <location>
        <begin position="1"/>
        <end position="18"/>
    </location>
</feature>
<keyword evidence="5" id="KW-0479">Metal-binding</keyword>
<organism evidence="15 16">
    <name type="scientific">Knufia obscura</name>
    <dbReference type="NCBI Taxonomy" id="1635080"/>
    <lineage>
        <taxon>Eukaryota</taxon>
        <taxon>Fungi</taxon>
        <taxon>Dikarya</taxon>
        <taxon>Ascomycota</taxon>
        <taxon>Pezizomycotina</taxon>
        <taxon>Eurotiomycetes</taxon>
        <taxon>Chaetothyriomycetidae</taxon>
        <taxon>Chaetothyriales</taxon>
        <taxon>Trichomeriaceae</taxon>
        <taxon>Knufia</taxon>
    </lineage>
</organism>
<evidence type="ECO:0000256" key="9">
    <source>
        <dbReference type="ARBA" id="ARBA00023185"/>
    </source>
</evidence>
<dbReference type="Gene3D" id="2.60.40.420">
    <property type="entry name" value="Cupredoxins - blue copper proteins"/>
    <property type="match status" value="3"/>
</dbReference>
<dbReference type="GeneID" id="89993605"/>
<proteinExistence type="inferred from homology"/>
<evidence type="ECO:0000256" key="6">
    <source>
        <dbReference type="ARBA" id="ARBA00023002"/>
    </source>
</evidence>
<feature type="compositionally biased region" description="Basic and acidic residues" evidence="10">
    <location>
        <begin position="1015"/>
        <end position="1028"/>
    </location>
</feature>
<feature type="compositionally biased region" description="Gly residues" evidence="10">
    <location>
        <begin position="267"/>
        <end position="282"/>
    </location>
</feature>
<feature type="compositionally biased region" description="Low complexity" evidence="10">
    <location>
        <begin position="232"/>
        <end position="266"/>
    </location>
</feature>
<dbReference type="InterPro" id="IPR001117">
    <property type="entry name" value="Cu-oxidase_2nd"/>
</dbReference>
<name>A0ABR0RZG9_9EURO</name>
<feature type="domain" description="Plastocyanin-like" evidence="12">
    <location>
        <begin position="601"/>
        <end position="706"/>
    </location>
</feature>
<dbReference type="RefSeq" id="XP_064734107.1">
    <property type="nucleotide sequence ID" value="XM_064868610.1"/>
</dbReference>
<dbReference type="CDD" id="cd13880">
    <property type="entry name" value="CuRO_2_MaLCC_like"/>
    <property type="match status" value="1"/>
</dbReference>
<feature type="compositionally biased region" description="Gly residues" evidence="10">
    <location>
        <begin position="332"/>
        <end position="348"/>
    </location>
</feature>
<feature type="compositionally biased region" description="Low complexity" evidence="10">
    <location>
        <begin position="161"/>
        <end position="182"/>
    </location>
</feature>
<dbReference type="InterPro" id="IPR011707">
    <property type="entry name" value="Cu-oxidase-like_N"/>
</dbReference>
<dbReference type="Pfam" id="PF07732">
    <property type="entry name" value="Cu-oxidase_3"/>
    <property type="match status" value="1"/>
</dbReference>
<evidence type="ECO:0000256" key="8">
    <source>
        <dbReference type="ARBA" id="ARBA00023180"/>
    </source>
</evidence>
<sequence>MKITTSAALAVAASGVSAQDSWAGWSSSNSGSSSSTSSKPVSSTSSTTKSCPATFTSVETTTKTCYESTSEIYQATVTVPISSKAADVSVEPQWVDWDTVNTTGAPVTSMPAGCTAGKTVTSTNTITSTILGTTTITKSVLYVGASATGNADAAWNAWNTAQGASGSSSTAASVTGSGSSWDSGDKQGSDSGSISGSGSGSGSGFGSASGSNSNDNGNNNSGNGWGNGGSPNSGSSSSNSNNGNSNSGSIASSDSANDGSNNNKGSWGQGSWGGKGNGGQQLGSGNDVFQWTPEAPTNTQSGIAPEYTKNPDGFYSGTPWGGAGDWNDWKGPNGGSGDGGNNNGGGKQNGTVPDNGGKQNGTVPDNGGKNQTTPVNGTSPDYGSKASNVTKPFEFLKDSACNSASDRSRWCGGADIETDYYLDYFGDGTAVGGKLGGHAGFGLGGSCNYDLVITNGTWNSDGTDVQTLLINGQYPGPAIECTWGDLVTINVHNQMQTNGTAVHWHGIRQVGTNDQDGVPGVTECALAPGQSRTYQWRASSYGTSWYHSHWNLQYGDGVQGPIIIHGPATANYDVDAGPVMIADTFGMSATAFGSLIAHVGPAPVDNYLLNGHNVRPDLSSGQHSLWKVQKGKKYLFRIINSAAQNMYSVSIDQHKMKVIAADFVPIEPYMTEWVNIGIGQRYDVVVEMDQDVDSYFFRAVTQTLCPSGSKNSGLGQANGIIAYEGVHEHPIYLPSSTANGNKTAAAFATCNDEPLASLVPHLKKDAGTKSSFQASASTIPGGTVTKVGTSDDGAVFRWFLNNGAMYINYTQPTIQSLSDGYGLNESVYANQITLNQKDQWVYFVIQNQFFAFHPMHLHGHDFSLLGQGDGLFTADMVSTLNFDNPMRRDTAMLRGAASPAAASGGYTVIGFETDNPGAWLMHCHIAWHVDGGLALQWLERPDDMQVSTYTDKQSFKDECSAYSSYEATTPSGKKFSGQSGLKRRENNYFDRMVSEANRQFDNVVRRDGHAHSHYLDGHLKRGLGDGHNRRTFGRRR</sequence>
<feature type="compositionally biased region" description="Gly residues" evidence="10">
    <location>
        <begin position="195"/>
        <end position="207"/>
    </location>
</feature>
<comment type="caution">
    <text evidence="15">The sequence shown here is derived from an EMBL/GenBank/DDBJ whole genome shotgun (WGS) entry which is preliminary data.</text>
</comment>
<feature type="region of interest" description="Disordered" evidence="10">
    <location>
        <begin position="1015"/>
        <end position="1036"/>
    </location>
</feature>
<evidence type="ECO:0000256" key="7">
    <source>
        <dbReference type="ARBA" id="ARBA00023008"/>
    </source>
</evidence>
<dbReference type="Pfam" id="PF00394">
    <property type="entry name" value="Cu-oxidase"/>
    <property type="match status" value="1"/>
</dbReference>
<feature type="region of interest" description="Disordered" evidence="10">
    <location>
        <begin position="14"/>
        <end position="52"/>
    </location>
</feature>
<evidence type="ECO:0000259" key="13">
    <source>
        <dbReference type="Pfam" id="PF07731"/>
    </source>
</evidence>
<protein>
    <recommendedName>
        <fullName evidence="4">laccase</fullName>
        <ecNumber evidence="4">1.10.3.2</ecNumber>
    </recommendedName>
</protein>